<reference evidence="2" key="1">
    <citation type="journal article" date="2020" name="Appl. Environ. Microbiol.">
        <title>Diazotrophic Anaeromyxobacter Isolates from Soils.</title>
        <authorList>
            <person name="Masuda Y."/>
            <person name="Yamanaka H."/>
            <person name="Xu Z.X."/>
            <person name="Shiratori Y."/>
            <person name="Aono T."/>
            <person name="Amachi S."/>
            <person name="Senoo K."/>
            <person name="Itoh H."/>
        </authorList>
    </citation>
    <scope>NUCLEOTIDE SEQUENCE [LARGE SCALE GENOMIC DNA]</scope>
    <source>
        <strain evidence="2">R267</strain>
    </source>
</reference>
<dbReference type="Proteomes" id="UP000503640">
    <property type="component" value="Unassembled WGS sequence"/>
</dbReference>
<evidence type="ECO:0000313" key="2">
    <source>
        <dbReference type="Proteomes" id="UP000503640"/>
    </source>
</evidence>
<name>A0A7I9VLF6_9BACT</name>
<proteinExistence type="predicted"/>
<gene>
    <name evidence="1" type="ORF">AMYX_16800</name>
</gene>
<dbReference type="EMBL" id="BJTG01000003">
    <property type="protein sequence ID" value="GEJ56939.1"/>
    <property type="molecule type" value="Genomic_DNA"/>
</dbReference>
<protein>
    <submittedName>
        <fullName evidence="1">Uncharacterized protein</fullName>
    </submittedName>
</protein>
<dbReference type="AlphaFoldDB" id="A0A7I9VLF6"/>
<keyword evidence="2" id="KW-1185">Reference proteome</keyword>
<organism evidence="1 2">
    <name type="scientific">Anaeromyxobacter diazotrophicus</name>
    <dbReference type="NCBI Taxonomy" id="2590199"/>
    <lineage>
        <taxon>Bacteria</taxon>
        <taxon>Pseudomonadati</taxon>
        <taxon>Myxococcota</taxon>
        <taxon>Myxococcia</taxon>
        <taxon>Myxococcales</taxon>
        <taxon>Cystobacterineae</taxon>
        <taxon>Anaeromyxobacteraceae</taxon>
        <taxon>Anaeromyxobacter</taxon>
    </lineage>
</organism>
<sequence>MPDSKLHIVTPQRAPSSTTATPRVWIDIAAFNAAMDVVTPGPYKQLTPLERVIFYRIAARADGQGVVAVPSMRGLARDLNVPRTTLDGVLARGRYIRLLSVEDPKERPGSRPPCGEKSGHPRIMITFLCPSAFRVLSP</sequence>
<comment type="caution">
    <text evidence="1">The sequence shown here is derived from an EMBL/GenBank/DDBJ whole genome shotgun (WGS) entry which is preliminary data.</text>
</comment>
<evidence type="ECO:0000313" key="1">
    <source>
        <dbReference type="EMBL" id="GEJ56939.1"/>
    </source>
</evidence>
<accession>A0A7I9VLF6</accession>